<keyword evidence="7 8" id="KW-0998">Cell outer membrane</keyword>
<keyword evidence="5 9" id="KW-0798">TonB box</keyword>
<evidence type="ECO:0000313" key="13">
    <source>
        <dbReference type="EMBL" id="SHG90354.1"/>
    </source>
</evidence>
<keyword evidence="14" id="KW-1185">Reference proteome</keyword>
<feature type="domain" description="TonB-dependent receptor-like beta-barrel" evidence="11">
    <location>
        <begin position="518"/>
        <end position="1072"/>
    </location>
</feature>
<keyword evidence="6 8" id="KW-0472">Membrane</keyword>
<dbReference type="InterPro" id="IPR036942">
    <property type="entry name" value="Beta-barrel_TonB_sf"/>
</dbReference>
<keyword evidence="4 8" id="KW-0812">Transmembrane</keyword>
<dbReference type="Gene3D" id="2.40.170.20">
    <property type="entry name" value="TonB-dependent receptor, beta-barrel domain"/>
    <property type="match status" value="1"/>
</dbReference>
<dbReference type="Pfam" id="PF07715">
    <property type="entry name" value="Plug"/>
    <property type="match status" value="1"/>
</dbReference>
<evidence type="ECO:0000256" key="7">
    <source>
        <dbReference type="ARBA" id="ARBA00023237"/>
    </source>
</evidence>
<feature type="domain" description="TonB-dependent receptor plug" evidence="12">
    <location>
        <begin position="234"/>
        <end position="340"/>
    </location>
</feature>
<organism evidence="13 14">
    <name type="scientific">Flagellimonas flava</name>
    <dbReference type="NCBI Taxonomy" id="570519"/>
    <lineage>
        <taxon>Bacteria</taxon>
        <taxon>Pseudomonadati</taxon>
        <taxon>Bacteroidota</taxon>
        <taxon>Flavobacteriia</taxon>
        <taxon>Flavobacteriales</taxon>
        <taxon>Flavobacteriaceae</taxon>
        <taxon>Flagellimonas</taxon>
    </lineage>
</organism>
<comment type="similarity">
    <text evidence="8 9">Belongs to the TonB-dependent receptor family.</text>
</comment>
<comment type="subcellular location">
    <subcellularLocation>
        <location evidence="1 8">Cell outer membrane</location>
        <topology evidence="1 8">Multi-pass membrane protein</topology>
    </subcellularLocation>
</comment>
<dbReference type="InterPro" id="IPR023996">
    <property type="entry name" value="TonB-dep_OMP_SusC/RagA"/>
</dbReference>
<dbReference type="InterPro" id="IPR012910">
    <property type="entry name" value="Plug_dom"/>
</dbReference>
<dbReference type="Pfam" id="PF13715">
    <property type="entry name" value="CarbopepD_reg_2"/>
    <property type="match status" value="1"/>
</dbReference>
<dbReference type="PROSITE" id="PS52016">
    <property type="entry name" value="TONB_DEPENDENT_REC_3"/>
    <property type="match status" value="1"/>
</dbReference>
<dbReference type="SUPFAM" id="SSF56935">
    <property type="entry name" value="Porins"/>
    <property type="match status" value="1"/>
</dbReference>
<dbReference type="InterPro" id="IPR039426">
    <property type="entry name" value="TonB-dep_rcpt-like"/>
</dbReference>
<gene>
    <name evidence="13" type="ORF">SAMN04488116_2864</name>
</gene>
<reference evidence="14" key="1">
    <citation type="submission" date="2016-11" db="EMBL/GenBank/DDBJ databases">
        <authorList>
            <person name="Varghese N."/>
            <person name="Submissions S."/>
        </authorList>
    </citation>
    <scope>NUCLEOTIDE SEQUENCE [LARGE SCALE GENOMIC DNA]</scope>
    <source>
        <strain evidence="14">DSM 22638</strain>
    </source>
</reference>
<accession>A0A1M5NL72</accession>
<evidence type="ECO:0000256" key="4">
    <source>
        <dbReference type="ARBA" id="ARBA00022692"/>
    </source>
</evidence>
<evidence type="ECO:0000256" key="5">
    <source>
        <dbReference type="ARBA" id="ARBA00023077"/>
    </source>
</evidence>
<sequence length="1122" mass="123604">MKKLRNFPKKRKYAFPKFDLKMKISLLLILTVFFQLQAETGYAQKAKITVNMTNASILEVMNEIESVSEFKFFYSSQELDLSRKVSINAKKQRIDNVLRELFSNGVAIYKVIEKQIVLTPTGTSTRVIQPVKQSKPTQQPDQAQVSGTVSDSNGTPLPGANIVEKGTTNGVVTDFDGNFSISIADANATLVVSYIGFEKKEVAVNGQTSINVSLQESTSGLDEVVVIGYGTQAKSDLTGALVSLDDEQINSINAPRVEERLKAQTPGVQISSTSNHPGGTVQIRIRGSNSIQGDNNPLIVIDGLIGGDLTFINPNDIASLEVLKDASATAIYGSRGANGVIIVTTKKGRKGKPTVNLNIYGGVQNVNKKIDLLNANEWTSILNQNPNSINLDGPIAADTDWQDEIFQTAPIQNYQLSVSGGTENTNYLFSLNYFDQEGVIKNADFNRATIRLNLEQKLGKKIRIGNNLSFSRTVNNLVKMNEGFGNDGGPVTFAALISSPAYPVFDESINTFTYNPFEPIAENPVRLVNQRDDVRSTNYLFGNLYGELDIVKGLTYKLNFGYILRDFLQQRYDSRELVGVQDIGFANVNSRNQTDYLLEHTLNYSNTFNEVHNLNVLAGFTTQAIENKGLSTSASGFSSDELGFNGIQLATNLGPAFTFFDRRTLASFLGRINYSYGGKYLLSASFRADGASVFAKNNKWAYFPSASVGWRISQEEFLKDSKTISNLKLRGSYGVTGSQAIQPYQSLAAFQSGVAINFGEEVALNGSIPSRIANNDLKWETTTSYNVGLDLGLFNQRIDFTAEYYYKKTEDLLFDKELPKYTGFSSQVQNIGSMRNEGFEFALNTVNVNSDTFRWNTNFNIFFNENEVLDLGGDENLILSSGSVFSEISESGILTPGEPLGSFYGFVFDGIYQNQAEVDAINDPRGAPGRVKFKDVNGDGAIDSEDRTVIGNAQPDFIWGLTNNLSYKNIDLDFTLQGVQGNEVFWTTEFQLSRVGRESNSLASIRNFWNGEGTSNTVQGLGEGPGDMSSRYIHDGSYIRLQNLSLGFNFPRTLLDRLKIQAAKVYVSGQNLFTITNYPGYDPEVNSRGGNDNLSNQNILLGYDHGGFPGVKIYNIGLNLTF</sequence>
<proteinExistence type="inferred from homology"/>
<evidence type="ECO:0000259" key="12">
    <source>
        <dbReference type="Pfam" id="PF07715"/>
    </source>
</evidence>
<dbReference type="GO" id="GO:0009279">
    <property type="term" value="C:cell outer membrane"/>
    <property type="evidence" value="ECO:0007669"/>
    <property type="project" value="UniProtKB-SubCell"/>
</dbReference>
<dbReference type="Gene3D" id="2.60.40.1120">
    <property type="entry name" value="Carboxypeptidase-like, regulatory domain"/>
    <property type="match status" value="1"/>
</dbReference>
<dbReference type="NCBIfam" id="TIGR04056">
    <property type="entry name" value="OMP_RagA_SusC"/>
    <property type="match status" value="1"/>
</dbReference>
<dbReference type="EMBL" id="FQWL01000005">
    <property type="protein sequence ID" value="SHG90354.1"/>
    <property type="molecule type" value="Genomic_DNA"/>
</dbReference>
<dbReference type="InterPro" id="IPR008969">
    <property type="entry name" value="CarboxyPept-like_regulatory"/>
</dbReference>
<dbReference type="SUPFAM" id="SSF49464">
    <property type="entry name" value="Carboxypeptidase regulatory domain-like"/>
    <property type="match status" value="1"/>
</dbReference>
<evidence type="ECO:0000256" key="9">
    <source>
        <dbReference type="RuleBase" id="RU003357"/>
    </source>
</evidence>
<dbReference type="InterPro" id="IPR000531">
    <property type="entry name" value="Beta-barrel_TonB"/>
</dbReference>
<evidence type="ECO:0000256" key="8">
    <source>
        <dbReference type="PROSITE-ProRule" id="PRU01360"/>
    </source>
</evidence>
<dbReference type="RefSeq" id="WP_084732661.1">
    <property type="nucleotide sequence ID" value="NZ_FQWL01000005.1"/>
</dbReference>
<feature type="compositionally biased region" description="Polar residues" evidence="10">
    <location>
        <begin position="128"/>
        <end position="155"/>
    </location>
</feature>
<dbReference type="InterPro" id="IPR037066">
    <property type="entry name" value="Plug_dom_sf"/>
</dbReference>
<keyword evidence="2 8" id="KW-0813">Transport</keyword>
<evidence type="ECO:0000256" key="3">
    <source>
        <dbReference type="ARBA" id="ARBA00022452"/>
    </source>
</evidence>
<dbReference type="FunFam" id="2.60.40.1120:FF:000003">
    <property type="entry name" value="Outer membrane protein Omp121"/>
    <property type="match status" value="1"/>
</dbReference>
<evidence type="ECO:0000256" key="1">
    <source>
        <dbReference type="ARBA" id="ARBA00004571"/>
    </source>
</evidence>
<protein>
    <submittedName>
        <fullName evidence="13">TonB-linked outer membrane protein, SusC/RagA family</fullName>
    </submittedName>
</protein>
<dbReference type="Pfam" id="PF00593">
    <property type="entry name" value="TonB_dep_Rec_b-barrel"/>
    <property type="match status" value="1"/>
</dbReference>
<dbReference type="STRING" id="570519.SAMN04488116_2864"/>
<evidence type="ECO:0000313" key="14">
    <source>
        <dbReference type="Proteomes" id="UP000184532"/>
    </source>
</evidence>
<dbReference type="Gene3D" id="2.170.130.10">
    <property type="entry name" value="TonB-dependent receptor, plug domain"/>
    <property type="match status" value="1"/>
</dbReference>
<dbReference type="InterPro" id="IPR023997">
    <property type="entry name" value="TonB-dep_OMP_SusC/RagA_CS"/>
</dbReference>
<evidence type="ECO:0000256" key="2">
    <source>
        <dbReference type="ARBA" id="ARBA00022448"/>
    </source>
</evidence>
<dbReference type="NCBIfam" id="TIGR04057">
    <property type="entry name" value="SusC_RagA_signa"/>
    <property type="match status" value="1"/>
</dbReference>
<dbReference type="OrthoDB" id="9768177at2"/>
<evidence type="ECO:0000259" key="11">
    <source>
        <dbReference type="Pfam" id="PF00593"/>
    </source>
</evidence>
<dbReference type="AlphaFoldDB" id="A0A1M5NL72"/>
<dbReference type="Proteomes" id="UP000184532">
    <property type="component" value="Unassembled WGS sequence"/>
</dbReference>
<keyword evidence="3 8" id="KW-1134">Transmembrane beta strand</keyword>
<feature type="region of interest" description="Disordered" evidence="10">
    <location>
        <begin position="128"/>
        <end position="157"/>
    </location>
</feature>
<name>A0A1M5NL72_9FLAO</name>
<evidence type="ECO:0000256" key="10">
    <source>
        <dbReference type="SAM" id="MobiDB-lite"/>
    </source>
</evidence>
<evidence type="ECO:0000256" key="6">
    <source>
        <dbReference type="ARBA" id="ARBA00023136"/>
    </source>
</evidence>